<dbReference type="CDD" id="cd04301">
    <property type="entry name" value="NAT_SF"/>
    <property type="match status" value="2"/>
</dbReference>
<sequence length="283" mass="31646">MTIKSLAGIPFPELFGAFSLAFNDYEIQLDSGELETMLHRRGFVPELSFGAFDENKLVAFTCNGIGSFSGTKMAYDTGTGTINEYRGQGLAGKIFNYSIPFLKEAGISKYLLEVLQHNTKAISVYKKLGFCVSREFNYFVQKNEELKLNSKSAPANFKIETIDLSQAETLSSFCDFTPSWQNSFEAISRKPDNFKLLGVFKDEQLLAYGIFEAKSGDITQIAVEPKNRRKGIGSLLLKEMVKLNQHDSIKCLNTETACRSITEFLKSNSILASGKQFEMVMEL</sequence>
<evidence type="ECO:0000256" key="1">
    <source>
        <dbReference type="ARBA" id="ARBA00022679"/>
    </source>
</evidence>
<feature type="domain" description="N-acetyltransferase" evidence="3">
    <location>
        <begin position="157"/>
        <end position="283"/>
    </location>
</feature>
<dbReference type="PROSITE" id="PS51186">
    <property type="entry name" value="GNAT"/>
    <property type="match status" value="2"/>
</dbReference>
<dbReference type="InterPro" id="IPR050680">
    <property type="entry name" value="YpeA/RimI_acetyltransf"/>
</dbReference>
<evidence type="ECO:0000256" key="2">
    <source>
        <dbReference type="ARBA" id="ARBA00023315"/>
    </source>
</evidence>
<accession>A0A2N3IBE0</accession>
<evidence type="ECO:0000313" key="5">
    <source>
        <dbReference type="Proteomes" id="UP000233618"/>
    </source>
</evidence>
<dbReference type="Pfam" id="PF00583">
    <property type="entry name" value="Acetyltransf_1"/>
    <property type="match status" value="2"/>
</dbReference>
<gene>
    <name evidence="4" type="ORF">BZG01_07250</name>
</gene>
<keyword evidence="1 4" id="KW-0808">Transferase</keyword>
<dbReference type="InterPro" id="IPR016181">
    <property type="entry name" value="Acyl_CoA_acyltransferase"/>
</dbReference>
<protein>
    <submittedName>
        <fullName evidence="4">GNAT family N-acetyltransferase</fullName>
    </submittedName>
</protein>
<evidence type="ECO:0000313" key="4">
    <source>
        <dbReference type="EMBL" id="PKQ67600.1"/>
    </source>
</evidence>
<dbReference type="AlphaFoldDB" id="A0A2N3IBE0"/>
<comment type="caution">
    <text evidence="4">The sequence shown here is derived from an EMBL/GenBank/DDBJ whole genome shotgun (WGS) entry which is preliminary data.</text>
</comment>
<dbReference type="PANTHER" id="PTHR43420:SF44">
    <property type="entry name" value="ACETYLTRANSFERASE YPEA"/>
    <property type="match status" value="1"/>
</dbReference>
<dbReference type="Gene3D" id="3.40.630.30">
    <property type="match status" value="2"/>
</dbReference>
<keyword evidence="2" id="KW-0012">Acyltransferase</keyword>
<dbReference type="SUPFAM" id="SSF55729">
    <property type="entry name" value="Acyl-CoA N-acyltransferases (Nat)"/>
    <property type="match status" value="1"/>
</dbReference>
<dbReference type="Proteomes" id="UP000233618">
    <property type="component" value="Unassembled WGS sequence"/>
</dbReference>
<keyword evidence="5" id="KW-1185">Reference proteome</keyword>
<organism evidence="4 5">
    <name type="scientific">Labilibaculum manganireducens</name>
    <dbReference type="NCBI Taxonomy" id="1940525"/>
    <lineage>
        <taxon>Bacteria</taxon>
        <taxon>Pseudomonadati</taxon>
        <taxon>Bacteroidota</taxon>
        <taxon>Bacteroidia</taxon>
        <taxon>Marinilabiliales</taxon>
        <taxon>Marinifilaceae</taxon>
        <taxon>Labilibaculum</taxon>
    </lineage>
</organism>
<proteinExistence type="predicted"/>
<reference evidence="4 5" key="1">
    <citation type="journal article" date="2017" name="Front. Microbiol.">
        <title>Labilibaculum manganireducens gen. nov., sp. nov. and Labilibaculum filiforme sp. nov., Novel Bacteroidetes Isolated from Subsurface Sediments of the Baltic Sea.</title>
        <authorList>
            <person name="Vandieken V."/>
            <person name="Marshall I.P."/>
            <person name="Niemann H."/>
            <person name="Engelen B."/>
            <person name="Cypionka H."/>
        </authorList>
    </citation>
    <scope>NUCLEOTIDE SEQUENCE [LARGE SCALE GENOMIC DNA]</scope>
    <source>
        <strain evidence="4 5">59.10-2M</strain>
    </source>
</reference>
<evidence type="ECO:0000259" key="3">
    <source>
        <dbReference type="PROSITE" id="PS51186"/>
    </source>
</evidence>
<dbReference type="EMBL" id="MVDE01000008">
    <property type="protein sequence ID" value="PKQ67600.1"/>
    <property type="molecule type" value="Genomic_DNA"/>
</dbReference>
<dbReference type="InterPro" id="IPR000182">
    <property type="entry name" value="GNAT_dom"/>
</dbReference>
<name>A0A2N3IBE0_9BACT</name>
<feature type="domain" description="N-acetyltransferase" evidence="3">
    <location>
        <begin position="1"/>
        <end position="149"/>
    </location>
</feature>
<dbReference type="GO" id="GO:0016747">
    <property type="term" value="F:acyltransferase activity, transferring groups other than amino-acyl groups"/>
    <property type="evidence" value="ECO:0007669"/>
    <property type="project" value="InterPro"/>
</dbReference>
<dbReference type="PANTHER" id="PTHR43420">
    <property type="entry name" value="ACETYLTRANSFERASE"/>
    <property type="match status" value="1"/>
</dbReference>